<keyword evidence="2 5" id="KW-0812">Transmembrane</keyword>
<name>A0A0R1SP21_9LACO</name>
<keyword evidence="4 5" id="KW-0472">Membrane</keyword>
<feature type="transmembrane region" description="Helical" evidence="5">
    <location>
        <begin position="12"/>
        <end position="34"/>
    </location>
</feature>
<dbReference type="STRING" id="1423739.FC85_GL002539"/>
<gene>
    <name evidence="6" type="ORF">FC85_GL002539</name>
</gene>
<organism evidence="6 7">
    <name type="scientific">Lentilactobacillus diolivorans DSM 14421</name>
    <dbReference type="NCBI Taxonomy" id="1423739"/>
    <lineage>
        <taxon>Bacteria</taxon>
        <taxon>Bacillati</taxon>
        <taxon>Bacillota</taxon>
        <taxon>Bacilli</taxon>
        <taxon>Lactobacillales</taxon>
        <taxon>Lactobacillaceae</taxon>
        <taxon>Lentilactobacillus</taxon>
    </lineage>
</organism>
<dbReference type="PANTHER" id="PTHR43077">
    <property type="entry name" value="TRANSPORT PERMEASE YVFS-RELATED"/>
    <property type="match status" value="1"/>
</dbReference>
<dbReference type="Proteomes" id="UP000052013">
    <property type="component" value="Unassembled WGS sequence"/>
</dbReference>
<dbReference type="InterPro" id="IPR051328">
    <property type="entry name" value="T7SS_ABC-Transporter"/>
</dbReference>
<dbReference type="PATRIC" id="fig|1423739.3.peg.2639"/>
<dbReference type="GO" id="GO:0016020">
    <property type="term" value="C:membrane"/>
    <property type="evidence" value="ECO:0007669"/>
    <property type="project" value="UniProtKB-SubCell"/>
</dbReference>
<evidence type="ECO:0000256" key="4">
    <source>
        <dbReference type="ARBA" id="ARBA00023136"/>
    </source>
</evidence>
<dbReference type="Gene3D" id="3.40.1710.10">
    <property type="entry name" value="abc type-2 transporter like domain"/>
    <property type="match status" value="1"/>
</dbReference>
<protein>
    <recommendedName>
        <fullName evidence="8">DUF3533 domain-containing protein</fullName>
    </recommendedName>
</protein>
<keyword evidence="3 5" id="KW-1133">Transmembrane helix</keyword>
<sequence>MIKMNLKKFLTSRGVILATIVSILYGCLIFTIYFTGYQAMPKHVDELTVTVVNRNKNTQTLANQVEKALPFKHIKKVSSLSTAKTQLHHKKSAMIIEIPKNFKSKITSNSPTNLNFYIDEATPYSQVSALKTVSQNIGNTVNQQVIIEKGKAMLAKAPMTSLEKTAQTKQAQLQNQLQAKKQQIVQAPRAQQPRLEALLKQQELAAKQKLETQVNQQASGIRNQVSNAYQNVDRSVGTNFVRVHPVKTGMNHALAPFIANIAVYLGTLIGALLLYGTYAKFAPIIGRFKSFSFLEIAAVLLAIIGSLFTSWSIAGFMGLGGSQFINLWLNHGLEIFASLNFNLILVLLLGQIGTALNIFLTMIQVVSGAGMIPLITLNSFFKAAHYVSPMFYSVQSDFNIMFGGNQTGMYWGQLILLSFGILILNIVIVTFRKHQPILDFHQLS</sequence>
<comment type="caution">
    <text evidence="6">The sequence shown here is derived from an EMBL/GenBank/DDBJ whole genome shotgun (WGS) entry which is preliminary data.</text>
</comment>
<accession>A0A0R1SP21</accession>
<dbReference type="PROSITE" id="PS51257">
    <property type="entry name" value="PROKAR_LIPOPROTEIN"/>
    <property type="match status" value="1"/>
</dbReference>
<proteinExistence type="predicted"/>
<evidence type="ECO:0000256" key="3">
    <source>
        <dbReference type="ARBA" id="ARBA00022989"/>
    </source>
</evidence>
<dbReference type="AlphaFoldDB" id="A0A0R1SP21"/>
<feature type="transmembrane region" description="Helical" evidence="5">
    <location>
        <begin position="411"/>
        <end position="431"/>
    </location>
</feature>
<evidence type="ECO:0000313" key="7">
    <source>
        <dbReference type="Proteomes" id="UP000052013"/>
    </source>
</evidence>
<evidence type="ECO:0000256" key="5">
    <source>
        <dbReference type="SAM" id="Phobius"/>
    </source>
</evidence>
<feature type="transmembrane region" description="Helical" evidence="5">
    <location>
        <begin position="296"/>
        <end position="319"/>
    </location>
</feature>
<dbReference type="PANTHER" id="PTHR43077:SF5">
    <property type="entry name" value="PHAGE INFECTION PROTEIN"/>
    <property type="match status" value="1"/>
</dbReference>
<evidence type="ECO:0008006" key="8">
    <source>
        <dbReference type="Google" id="ProtNLM"/>
    </source>
</evidence>
<reference evidence="6 7" key="1">
    <citation type="journal article" date="2015" name="Genome Announc.">
        <title>Expanding the biotechnology potential of lactobacilli through comparative genomics of 213 strains and associated genera.</title>
        <authorList>
            <person name="Sun Z."/>
            <person name="Harris H.M."/>
            <person name="McCann A."/>
            <person name="Guo C."/>
            <person name="Argimon S."/>
            <person name="Zhang W."/>
            <person name="Yang X."/>
            <person name="Jeffery I.B."/>
            <person name="Cooney J.C."/>
            <person name="Kagawa T.F."/>
            <person name="Liu W."/>
            <person name="Song Y."/>
            <person name="Salvetti E."/>
            <person name="Wrobel A."/>
            <person name="Rasinkangas P."/>
            <person name="Parkhill J."/>
            <person name="Rea M.C."/>
            <person name="O'Sullivan O."/>
            <person name="Ritari J."/>
            <person name="Douillard F.P."/>
            <person name="Paul Ross R."/>
            <person name="Yang R."/>
            <person name="Briner A.E."/>
            <person name="Felis G.E."/>
            <person name="de Vos W.M."/>
            <person name="Barrangou R."/>
            <person name="Klaenhammer T.R."/>
            <person name="Caufield P.W."/>
            <person name="Cui Y."/>
            <person name="Zhang H."/>
            <person name="O'Toole P.W."/>
        </authorList>
    </citation>
    <scope>NUCLEOTIDE SEQUENCE [LARGE SCALE GENOMIC DNA]</scope>
    <source>
        <strain evidence="6 7">DSM 14421</strain>
    </source>
</reference>
<evidence type="ECO:0000256" key="1">
    <source>
        <dbReference type="ARBA" id="ARBA00004141"/>
    </source>
</evidence>
<evidence type="ECO:0000313" key="6">
    <source>
        <dbReference type="EMBL" id="KRL68019.1"/>
    </source>
</evidence>
<dbReference type="EMBL" id="AZEY01000028">
    <property type="protein sequence ID" value="KRL68019.1"/>
    <property type="molecule type" value="Genomic_DNA"/>
</dbReference>
<feature type="transmembrane region" description="Helical" evidence="5">
    <location>
        <begin position="339"/>
        <end position="360"/>
    </location>
</feature>
<feature type="transmembrane region" description="Helical" evidence="5">
    <location>
        <begin position="253"/>
        <end position="275"/>
    </location>
</feature>
<evidence type="ECO:0000256" key="2">
    <source>
        <dbReference type="ARBA" id="ARBA00022692"/>
    </source>
</evidence>
<comment type="subcellular location">
    <subcellularLocation>
        <location evidence="1">Membrane</location>
        <topology evidence="1">Multi-pass membrane protein</topology>
    </subcellularLocation>
</comment>